<organism evidence="5 6">
    <name type="scientific">Danionella cerebrum</name>
    <dbReference type="NCBI Taxonomy" id="2873325"/>
    <lineage>
        <taxon>Eukaryota</taxon>
        <taxon>Metazoa</taxon>
        <taxon>Chordata</taxon>
        <taxon>Craniata</taxon>
        <taxon>Vertebrata</taxon>
        <taxon>Euteleostomi</taxon>
        <taxon>Actinopterygii</taxon>
        <taxon>Neopterygii</taxon>
        <taxon>Teleostei</taxon>
        <taxon>Ostariophysi</taxon>
        <taxon>Cypriniformes</taxon>
        <taxon>Danionidae</taxon>
        <taxon>Danioninae</taxon>
        <taxon>Danionella</taxon>
    </lineage>
</organism>
<dbReference type="Pfam" id="PF12796">
    <property type="entry name" value="Ank_2"/>
    <property type="match status" value="1"/>
</dbReference>
<dbReference type="PANTHER" id="PTHR11638:SF93">
    <property type="entry name" value="MITOCHONDRIAL DISAGGREGASE"/>
    <property type="match status" value="1"/>
</dbReference>
<dbReference type="CDD" id="cd19499">
    <property type="entry name" value="RecA-like_ClpB_Hsp104-like"/>
    <property type="match status" value="1"/>
</dbReference>
<dbReference type="SMART" id="SM00382">
    <property type="entry name" value="AAA"/>
    <property type="match status" value="1"/>
</dbReference>
<feature type="repeat" description="ANK" evidence="3">
    <location>
        <begin position="192"/>
        <end position="224"/>
    </location>
</feature>
<dbReference type="Proteomes" id="UP000316079">
    <property type="component" value="Unassembled WGS sequence"/>
</dbReference>
<gene>
    <name evidence="5" type="ORF">DNTS_006344</name>
</gene>
<dbReference type="GO" id="GO:0005524">
    <property type="term" value="F:ATP binding"/>
    <property type="evidence" value="ECO:0007669"/>
    <property type="project" value="UniProtKB-KW"/>
</dbReference>
<dbReference type="Gene3D" id="1.25.40.20">
    <property type="entry name" value="Ankyrin repeat-containing domain"/>
    <property type="match status" value="1"/>
</dbReference>
<dbReference type="SUPFAM" id="SSF52540">
    <property type="entry name" value="P-loop containing nucleoside triphosphate hydrolases"/>
    <property type="match status" value="1"/>
</dbReference>
<reference evidence="5 6" key="1">
    <citation type="journal article" date="2019" name="Sci. Data">
        <title>Hybrid genome assembly and annotation of Danionella translucida.</title>
        <authorList>
            <person name="Kadobianskyi M."/>
            <person name="Schulze L."/>
            <person name="Schuelke M."/>
            <person name="Judkewitz B."/>
        </authorList>
    </citation>
    <scope>NUCLEOTIDE SEQUENCE [LARGE SCALE GENOMIC DNA]</scope>
    <source>
        <strain evidence="5 6">Bolton</strain>
    </source>
</reference>
<dbReference type="SMART" id="SM00248">
    <property type="entry name" value="ANK"/>
    <property type="match status" value="2"/>
</dbReference>
<dbReference type="PROSITE" id="PS50088">
    <property type="entry name" value="ANK_REPEAT"/>
    <property type="match status" value="2"/>
</dbReference>
<dbReference type="Pfam" id="PF07724">
    <property type="entry name" value="AAA_2"/>
    <property type="match status" value="1"/>
</dbReference>
<evidence type="ECO:0000256" key="2">
    <source>
        <dbReference type="ARBA" id="ARBA00022840"/>
    </source>
</evidence>
<dbReference type="EMBL" id="SRMA01026311">
    <property type="protein sequence ID" value="TRY85147.1"/>
    <property type="molecule type" value="Genomic_DNA"/>
</dbReference>
<keyword evidence="2" id="KW-0067">ATP-binding</keyword>
<dbReference type="InterPro" id="IPR002110">
    <property type="entry name" value="Ankyrin_rpt"/>
</dbReference>
<dbReference type="GO" id="GO:0034605">
    <property type="term" value="P:cellular response to heat"/>
    <property type="evidence" value="ECO:0007669"/>
    <property type="project" value="TreeGrafter"/>
</dbReference>
<evidence type="ECO:0000313" key="5">
    <source>
        <dbReference type="EMBL" id="TRY85147.1"/>
    </source>
</evidence>
<dbReference type="PROSITE" id="PS50297">
    <property type="entry name" value="ANK_REP_REGION"/>
    <property type="match status" value="2"/>
</dbReference>
<dbReference type="GO" id="GO:0016887">
    <property type="term" value="F:ATP hydrolysis activity"/>
    <property type="evidence" value="ECO:0007669"/>
    <property type="project" value="InterPro"/>
</dbReference>
<dbReference type="OrthoDB" id="47330at2759"/>
<feature type="domain" description="AAA+ ATPase" evidence="4">
    <location>
        <begin position="426"/>
        <end position="616"/>
    </location>
</feature>
<accession>A0A553Q5G1</accession>
<dbReference type="PANTHER" id="PTHR11638">
    <property type="entry name" value="ATP-DEPENDENT CLP PROTEASE"/>
    <property type="match status" value="1"/>
</dbReference>
<keyword evidence="3" id="KW-0040">ANK repeat</keyword>
<dbReference type="SUPFAM" id="SSF48403">
    <property type="entry name" value="Ankyrin repeat"/>
    <property type="match status" value="1"/>
</dbReference>
<evidence type="ECO:0000313" key="6">
    <source>
        <dbReference type="Proteomes" id="UP000316079"/>
    </source>
</evidence>
<proteinExistence type="predicted"/>
<dbReference type="GO" id="GO:0009653">
    <property type="term" value="P:anatomical structure morphogenesis"/>
    <property type="evidence" value="ECO:0007669"/>
    <property type="project" value="UniProtKB-ARBA"/>
</dbReference>
<evidence type="ECO:0000256" key="1">
    <source>
        <dbReference type="ARBA" id="ARBA00022741"/>
    </source>
</evidence>
<dbReference type="InterPro" id="IPR027417">
    <property type="entry name" value="P-loop_NTPase"/>
</dbReference>
<keyword evidence="6" id="KW-1185">Reference proteome</keyword>
<dbReference type="InterPro" id="IPR001270">
    <property type="entry name" value="ClpA/B"/>
</dbReference>
<dbReference type="GO" id="GO:0005739">
    <property type="term" value="C:mitochondrion"/>
    <property type="evidence" value="ECO:0007669"/>
    <property type="project" value="TreeGrafter"/>
</dbReference>
<keyword evidence="1" id="KW-0547">Nucleotide-binding</keyword>
<protein>
    <recommendedName>
        <fullName evidence="4">AAA+ ATPase domain-containing protein</fullName>
    </recommendedName>
</protein>
<evidence type="ECO:0000259" key="4">
    <source>
        <dbReference type="SMART" id="SM00382"/>
    </source>
</evidence>
<dbReference type="PRINTS" id="PR00300">
    <property type="entry name" value="CLPPROTEASEA"/>
</dbReference>
<dbReference type="InterPro" id="IPR003959">
    <property type="entry name" value="ATPase_AAA_core"/>
</dbReference>
<dbReference type="Gene3D" id="3.40.50.300">
    <property type="entry name" value="P-loop containing nucleotide triphosphate hydrolases"/>
    <property type="match status" value="1"/>
</dbReference>
<dbReference type="InterPro" id="IPR019489">
    <property type="entry name" value="Clp_ATPase_C"/>
</dbReference>
<dbReference type="InterPro" id="IPR050130">
    <property type="entry name" value="ClpA_ClpB"/>
</dbReference>
<name>A0A553Q5G1_9TELE</name>
<evidence type="ECO:0000256" key="3">
    <source>
        <dbReference type="PROSITE-ProRule" id="PRU00023"/>
    </source>
</evidence>
<dbReference type="STRING" id="623744.A0A553Q5G1"/>
<dbReference type="AlphaFoldDB" id="A0A553Q5G1"/>
<dbReference type="InterPro" id="IPR003593">
    <property type="entry name" value="AAA+_ATPase"/>
</dbReference>
<dbReference type="InterPro" id="IPR036770">
    <property type="entry name" value="Ankyrin_rpt-contain_sf"/>
</dbReference>
<dbReference type="Pfam" id="PF10431">
    <property type="entry name" value="ClpB_D2-small"/>
    <property type="match status" value="1"/>
</dbReference>
<sequence length="775" mass="86793">MFLSSVPARVLIRRSRSLSPHRALQTSNGEASRFRNLTEVELNRSPVTRCSRRSVLNEEPRAQYHQLASRWRVNLEARRSSWASLTASGRNGGGKESSGETVATVGLLSLAAVALCSNEDSEDKAKALLEAVRSTNTKEMSRQAECADGSVCLGETDLMSKRRTADVLTALSEGSLLRLLSEGADPNSRHRLGWTPLMLAAINKQHHMLQVLLEAGADPNLGDEFSSVIQTAREKNTHSLEEDEFNSRLSSRASFRGCSALHYAALADDAESVRMLLGAGSWVKRLGLRATGRRYWIDSGKSTDSSRSGQKAVLTSTVLWKHKLSVRSALQDLIWHTIAFAGADPSLRNELGHTPLQYARDGEVSRELKEAQKTFAEAQRKREAEQRRKFPLELRLKEHIIGQEGAINTVGSAIRRKENGWYDEEHPLVFLFLGSSGIGKTELAKQVARYLHKDLKKGFIRMDMSEFQEKHEVSKFIGSPPGYVGHEEGGILTRSLSVCPDAVVLFDEVDKAHPDVLTIMLQLFDEGRLTDGKGKTIECKNAIFIMTSNIASEEISQHALQLRQEAQEQTKQRLAQNLKDVQKRESVTISSSFKEHVIRPILKAHFRRDEFLGRINEMVYFLPFSSDELTQLVNKELEFWAKKVFVAITSTPTSITSIISIAQNTGLCDHMQAKQRHDITLIWDRAVLDLLAEGYNLHYGARSIKHQVERSVLSQLSSAYEQELLPDGSTLRLSVEQQSNSSILRLELMDKENNSRKLTVRSPLSTEDVSHIHIQ</sequence>
<feature type="repeat" description="ANK" evidence="3">
    <location>
        <begin position="256"/>
        <end position="281"/>
    </location>
</feature>
<dbReference type="Gene3D" id="1.10.8.60">
    <property type="match status" value="1"/>
</dbReference>
<comment type="caution">
    <text evidence="5">The sequence shown here is derived from an EMBL/GenBank/DDBJ whole genome shotgun (WGS) entry which is preliminary data.</text>
</comment>